<accession>A0ACC1AVN8</accession>
<name>A0ACC1AVN8_9ROSI</name>
<evidence type="ECO:0000313" key="1">
    <source>
        <dbReference type="EMBL" id="KAJ0090739.1"/>
    </source>
</evidence>
<gene>
    <name evidence="1" type="ORF">Patl1_13761</name>
</gene>
<proteinExistence type="predicted"/>
<protein>
    <submittedName>
        <fullName evidence="1">Uncharacterized protein</fullName>
    </submittedName>
</protein>
<sequence length="597" mass="67787">MNPNEMGFVFSTAGILEQAKMNLRKGSKVWVGDKNLAWVAAEITDFIGKQAQVVTTSGKKILSSPEKLFLRDADEDEELGGVDDMTKLTYLNEPGVLYNLERRYALNDIYTYTGSILIAVNPFTKLPHLYNAHMMEQYKGAPFGELSPHVFAVADASYRAMMNEGQSQSILVSGESGAGKTETTKLIMQYLTYVGGRAAGDDRTVEQQVLESNPLLEAFGNARTVRNDNSSRFGKFVEIQFDASGRISGAAIRTYLLERSRVVQITGSRKELSLFLPVMCIWEGNLSLLTCLTICLSFPLFLSLCPPYHMHQLITDAEKYKLDHPSHFHYLNQSKTYELDGVSSAEEYMKTRRAMDIVGISHEDQEAIFRILAAILHLGNIEFSPGKEHDSSVVKDQKSSFHMQTAADLLIHHMTLSQAEFDAGSYLVHNLVVRCDVDLLLAMLCTRTIQTREGSIVKFLDCSAAITSRDALAKTIYARLFDWLVEKINKSVGQDLNSKIQIGVLDIYGFECFKYNSFEQFCINFANEKLQQHFNEHVFKMEQEEYSKEEINWSYIEFIDNQDVLDLIEKPVPSPCLDFFWWFFGVVSFLIWFLCFR</sequence>
<reference evidence="2" key="1">
    <citation type="journal article" date="2023" name="G3 (Bethesda)">
        <title>Genome assembly and association tests identify interacting loci associated with vigor, precocity, and sex in interspecific pistachio rootstocks.</title>
        <authorList>
            <person name="Palmer W."/>
            <person name="Jacygrad E."/>
            <person name="Sagayaradj S."/>
            <person name="Cavanaugh K."/>
            <person name="Han R."/>
            <person name="Bertier L."/>
            <person name="Beede B."/>
            <person name="Kafkas S."/>
            <person name="Golino D."/>
            <person name="Preece J."/>
            <person name="Michelmore R."/>
        </authorList>
    </citation>
    <scope>NUCLEOTIDE SEQUENCE [LARGE SCALE GENOMIC DNA]</scope>
</reference>
<dbReference type="EMBL" id="CM047904">
    <property type="protein sequence ID" value="KAJ0090739.1"/>
    <property type="molecule type" value="Genomic_DNA"/>
</dbReference>
<dbReference type="Proteomes" id="UP001164250">
    <property type="component" value="Chromosome 8"/>
</dbReference>
<organism evidence="1 2">
    <name type="scientific">Pistacia atlantica</name>
    <dbReference type="NCBI Taxonomy" id="434234"/>
    <lineage>
        <taxon>Eukaryota</taxon>
        <taxon>Viridiplantae</taxon>
        <taxon>Streptophyta</taxon>
        <taxon>Embryophyta</taxon>
        <taxon>Tracheophyta</taxon>
        <taxon>Spermatophyta</taxon>
        <taxon>Magnoliopsida</taxon>
        <taxon>eudicotyledons</taxon>
        <taxon>Gunneridae</taxon>
        <taxon>Pentapetalae</taxon>
        <taxon>rosids</taxon>
        <taxon>malvids</taxon>
        <taxon>Sapindales</taxon>
        <taxon>Anacardiaceae</taxon>
        <taxon>Pistacia</taxon>
    </lineage>
</organism>
<evidence type="ECO:0000313" key="2">
    <source>
        <dbReference type="Proteomes" id="UP001164250"/>
    </source>
</evidence>
<keyword evidence="2" id="KW-1185">Reference proteome</keyword>
<comment type="caution">
    <text evidence="1">The sequence shown here is derived from an EMBL/GenBank/DDBJ whole genome shotgun (WGS) entry which is preliminary data.</text>
</comment>